<dbReference type="AlphaFoldDB" id="A0A8J3MY80"/>
<name>A0A8J3MY80_9CHLR</name>
<feature type="domain" description="Glycosyltransferase subfamily 4-like N-terminal" evidence="3">
    <location>
        <begin position="19"/>
        <end position="181"/>
    </location>
</feature>
<reference evidence="4" key="1">
    <citation type="submission" date="2020-10" db="EMBL/GenBank/DDBJ databases">
        <title>Taxonomic study of unclassified bacteria belonging to the class Ktedonobacteria.</title>
        <authorList>
            <person name="Yabe S."/>
            <person name="Wang C.M."/>
            <person name="Zheng Y."/>
            <person name="Sakai Y."/>
            <person name="Cavaletti L."/>
            <person name="Monciardini P."/>
            <person name="Donadio S."/>
        </authorList>
    </citation>
    <scope>NUCLEOTIDE SEQUENCE</scope>
    <source>
        <strain evidence="4">ID150040</strain>
    </source>
</reference>
<dbReference type="Pfam" id="PF13439">
    <property type="entry name" value="Glyco_transf_4"/>
    <property type="match status" value="1"/>
</dbReference>
<feature type="domain" description="Glycosyl transferase family 1" evidence="2">
    <location>
        <begin position="194"/>
        <end position="355"/>
    </location>
</feature>
<evidence type="ECO:0000259" key="3">
    <source>
        <dbReference type="Pfam" id="PF13439"/>
    </source>
</evidence>
<dbReference type="SUPFAM" id="SSF53756">
    <property type="entry name" value="UDP-Glycosyltransferase/glycogen phosphorylase"/>
    <property type="match status" value="1"/>
</dbReference>
<dbReference type="FunFam" id="3.40.50.2000:FF:000119">
    <property type="entry name" value="Glycosyl transferase group 1"/>
    <property type="match status" value="1"/>
</dbReference>
<comment type="caution">
    <text evidence="4">The sequence shown here is derived from an EMBL/GenBank/DDBJ whole genome shotgun (WGS) entry which is preliminary data.</text>
</comment>
<dbReference type="CDD" id="cd03809">
    <property type="entry name" value="GT4_MtfB-like"/>
    <property type="match status" value="1"/>
</dbReference>
<keyword evidence="5" id="KW-1185">Reference proteome</keyword>
<proteinExistence type="predicted"/>
<sequence length="395" mass="44563">MHIGINAQLLSLGQNYRNGGVSRYIRYLLTELAKAPGEHTYTVYVNGPDVIEHLGVQHPQITYISAPWSETRPIERVLWEQGTLPSLLQKQRIDVLHSPVNVLPVRIPRRCATVVTLHDLAFLRYPEVLTRAKSIYHHLFTIRSLRRATKIITVSESTKQDAHDLVHIPLDRLHTVYPCIDQRFSNVSEVAKVQEFRQKHGLTDGYILYLSTLEPRKNIPTLINAYHKLRQDYGVREKLVLAGSKGWLYESIFARVHELGLEAEVIFPGYVPDSEQVEWYQAASVFAYPSLYEGFGMPVAEALACGIPVVTSNVSSLPEAGAQVALCVDPQSVEAVSQALYRALTDTELKERSRIQASSVAQTFSAQRMAQQTIEVYEQAANTLQKRMQRVAFVS</sequence>
<keyword evidence="1 4" id="KW-0808">Transferase</keyword>
<dbReference type="Pfam" id="PF00534">
    <property type="entry name" value="Glycos_transf_1"/>
    <property type="match status" value="1"/>
</dbReference>
<dbReference type="RefSeq" id="WP_220202623.1">
    <property type="nucleotide sequence ID" value="NZ_BNJK01000001.1"/>
</dbReference>
<dbReference type="InterPro" id="IPR001296">
    <property type="entry name" value="Glyco_trans_1"/>
</dbReference>
<dbReference type="PANTHER" id="PTHR46401:SF2">
    <property type="entry name" value="GLYCOSYLTRANSFERASE WBBK-RELATED"/>
    <property type="match status" value="1"/>
</dbReference>
<dbReference type="PANTHER" id="PTHR46401">
    <property type="entry name" value="GLYCOSYLTRANSFERASE WBBK-RELATED"/>
    <property type="match status" value="1"/>
</dbReference>
<organism evidence="4 5">
    <name type="scientific">Reticulibacter mediterranei</name>
    <dbReference type="NCBI Taxonomy" id="2778369"/>
    <lineage>
        <taxon>Bacteria</taxon>
        <taxon>Bacillati</taxon>
        <taxon>Chloroflexota</taxon>
        <taxon>Ktedonobacteria</taxon>
        <taxon>Ktedonobacterales</taxon>
        <taxon>Reticulibacteraceae</taxon>
        <taxon>Reticulibacter</taxon>
    </lineage>
</organism>
<dbReference type="GO" id="GO:0016757">
    <property type="term" value="F:glycosyltransferase activity"/>
    <property type="evidence" value="ECO:0007669"/>
    <property type="project" value="InterPro"/>
</dbReference>
<dbReference type="GO" id="GO:0009103">
    <property type="term" value="P:lipopolysaccharide biosynthetic process"/>
    <property type="evidence" value="ECO:0007669"/>
    <property type="project" value="TreeGrafter"/>
</dbReference>
<dbReference type="InterPro" id="IPR028098">
    <property type="entry name" value="Glyco_trans_4-like_N"/>
</dbReference>
<evidence type="ECO:0000256" key="1">
    <source>
        <dbReference type="ARBA" id="ARBA00022679"/>
    </source>
</evidence>
<accession>A0A8J3MY80</accession>
<protein>
    <submittedName>
        <fullName evidence="4">Glycosyl transferase family 1</fullName>
    </submittedName>
</protein>
<dbReference type="EMBL" id="BNJK01000001">
    <property type="protein sequence ID" value="GHO91749.1"/>
    <property type="molecule type" value="Genomic_DNA"/>
</dbReference>
<evidence type="ECO:0000259" key="2">
    <source>
        <dbReference type="Pfam" id="PF00534"/>
    </source>
</evidence>
<evidence type="ECO:0000313" key="4">
    <source>
        <dbReference type="EMBL" id="GHO91749.1"/>
    </source>
</evidence>
<dbReference type="Proteomes" id="UP000597444">
    <property type="component" value="Unassembled WGS sequence"/>
</dbReference>
<dbReference type="Gene3D" id="3.40.50.2000">
    <property type="entry name" value="Glycogen Phosphorylase B"/>
    <property type="match status" value="2"/>
</dbReference>
<evidence type="ECO:0000313" key="5">
    <source>
        <dbReference type="Proteomes" id="UP000597444"/>
    </source>
</evidence>
<gene>
    <name evidence="4" type="ORF">KSF_017970</name>
</gene>